<dbReference type="Proteomes" id="UP000241936">
    <property type="component" value="Chromosome"/>
</dbReference>
<dbReference type="CDD" id="cd17524">
    <property type="entry name" value="RMtype1_S_EcoUTORF5051P-TRD2-CR2_like"/>
    <property type="match status" value="1"/>
</dbReference>
<dbReference type="InterPro" id="IPR000055">
    <property type="entry name" value="Restrct_endonuc_typeI_TRD"/>
</dbReference>
<dbReference type="RefSeq" id="WP_107321836.1">
    <property type="nucleotide sequence ID" value="NZ_CP024081.1"/>
</dbReference>
<dbReference type="InterPro" id="IPR044946">
    <property type="entry name" value="Restrct_endonuc_typeI_TRD_sf"/>
</dbReference>
<accession>A0ABM6UCD7</accession>
<keyword evidence="2" id="KW-0680">Restriction system</keyword>
<dbReference type="EMBL" id="CP024081">
    <property type="protein sequence ID" value="AVU75113.1"/>
    <property type="molecule type" value="Genomic_DNA"/>
</dbReference>
<sequence>MSELPNGWTKACIGDLADLNPKQAFDDETVAGFVPMSHAPTSFRDKLRFDERPWGEIKKAYTNFKDGDVIFAKVTPCFENGKAAFVEGLPNGVGAGSSEFFVLRPSCDGVSAKYLLALVKSYDFLLGGAENMTGAVGLRRVPKQFVERYLVPVPPAAEQTRIAAKLDELLAQVDTLKARIDGIPELLKRFRQSVLAAAVSGRLTEEWRAKNGAKIEVEGSAAETSEEFAWPMVRLGDVALDFSYGSSAKSQRAGDIPVLRMGNIQGGRLVWDDLVFSSNPEELKKYSLQVGDVLFNRTNSPELVGKTATYKGEQPAIYAGYLIRVRCSEHLISDFLNYCLNSPQGKDYCWQVKTDGVSQSNINAKKLADFRFGLPSTEEQTEIVRCVDQLFSFAERLEARISDARIRIDRLTQSILAKALRGDLVPQDPNDEPADLLLDRIKAQRAAAPKNKRGRRSTTED</sequence>
<keyword evidence="5" id="KW-0540">Nuclease</keyword>
<keyword evidence="5" id="KW-0255">Endonuclease</keyword>
<protein>
    <submittedName>
        <fullName evidence="5">Type I restriction endonuclease subunit S</fullName>
    </submittedName>
</protein>
<keyword evidence="3" id="KW-0238">DNA-binding</keyword>
<comment type="similarity">
    <text evidence="1">Belongs to the type-I restriction system S methylase family.</text>
</comment>
<dbReference type="PANTHER" id="PTHR43140">
    <property type="entry name" value="TYPE-1 RESTRICTION ENZYME ECOKI SPECIFICITY PROTEIN"/>
    <property type="match status" value="1"/>
</dbReference>
<gene>
    <name evidence="5" type="ORF">CRX69_07815</name>
</gene>
<dbReference type="CDD" id="cd17260">
    <property type="entry name" value="RMtype1_S_EcoEI-TRD1-CR1_like"/>
    <property type="match status" value="1"/>
</dbReference>
<dbReference type="Pfam" id="PF01420">
    <property type="entry name" value="Methylase_S"/>
    <property type="match status" value="2"/>
</dbReference>
<keyword evidence="5" id="KW-0378">Hydrolase</keyword>
<dbReference type="PANTHER" id="PTHR43140:SF1">
    <property type="entry name" value="TYPE I RESTRICTION ENZYME ECOKI SPECIFICITY SUBUNIT"/>
    <property type="match status" value="1"/>
</dbReference>
<dbReference type="SUPFAM" id="SSF116734">
    <property type="entry name" value="DNA methylase specificity domain"/>
    <property type="match status" value="2"/>
</dbReference>
<keyword evidence="6" id="KW-1185">Reference proteome</keyword>
<evidence type="ECO:0000256" key="1">
    <source>
        <dbReference type="ARBA" id="ARBA00010923"/>
    </source>
</evidence>
<name>A0ABM6UCD7_9PSED</name>
<feature type="domain" description="Type I restriction modification DNA specificity" evidence="4">
    <location>
        <begin position="5"/>
        <end position="183"/>
    </location>
</feature>
<reference evidence="5 6" key="1">
    <citation type="journal article" date="2018" name="Front. Microbiol.">
        <title>Pseudomonas rhizophila S211, a New Plant Growth-Promoting Rhizobacterium with Potential in Pesticide-Bioremediation.</title>
        <authorList>
            <person name="Hassen W."/>
            <person name="Neifar M."/>
            <person name="Cherif H."/>
            <person name="Najjari A."/>
            <person name="Chouchane H."/>
            <person name="Driouich R.C."/>
            <person name="Salah A."/>
            <person name="Naili F."/>
            <person name="Mosbah A."/>
            <person name="Souissi Y."/>
            <person name="Raddadi N."/>
            <person name="Ouzari H.I."/>
            <person name="Fava F."/>
            <person name="Cherif A."/>
        </authorList>
    </citation>
    <scope>NUCLEOTIDE SEQUENCE [LARGE SCALE GENOMIC DNA]</scope>
    <source>
        <strain evidence="5 6">S211</strain>
    </source>
</reference>
<dbReference type="GO" id="GO:0004519">
    <property type="term" value="F:endonuclease activity"/>
    <property type="evidence" value="ECO:0007669"/>
    <property type="project" value="UniProtKB-KW"/>
</dbReference>
<proteinExistence type="inferred from homology"/>
<organism evidence="5 6">
    <name type="scientific">Pseudomonas rhizophila</name>
    <dbReference type="NCBI Taxonomy" id="2045200"/>
    <lineage>
        <taxon>Bacteria</taxon>
        <taxon>Pseudomonadati</taxon>
        <taxon>Pseudomonadota</taxon>
        <taxon>Gammaproteobacteria</taxon>
        <taxon>Pseudomonadales</taxon>
        <taxon>Pseudomonadaceae</taxon>
        <taxon>Pseudomonas</taxon>
    </lineage>
</organism>
<evidence type="ECO:0000259" key="4">
    <source>
        <dbReference type="Pfam" id="PF01420"/>
    </source>
</evidence>
<evidence type="ECO:0000313" key="6">
    <source>
        <dbReference type="Proteomes" id="UP000241936"/>
    </source>
</evidence>
<feature type="domain" description="Type I restriction modification DNA specificity" evidence="4">
    <location>
        <begin position="230"/>
        <end position="401"/>
    </location>
</feature>
<evidence type="ECO:0000256" key="3">
    <source>
        <dbReference type="ARBA" id="ARBA00023125"/>
    </source>
</evidence>
<evidence type="ECO:0000313" key="5">
    <source>
        <dbReference type="EMBL" id="AVU75113.1"/>
    </source>
</evidence>
<dbReference type="Gene3D" id="3.90.220.20">
    <property type="entry name" value="DNA methylase specificity domains"/>
    <property type="match status" value="2"/>
</dbReference>
<dbReference type="InterPro" id="IPR051212">
    <property type="entry name" value="Type-I_RE_S_subunit"/>
</dbReference>
<evidence type="ECO:0000256" key="2">
    <source>
        <dbReference type="ARBA" id="ARBA00022747"/>
    </source>
</evidence>